<sequence length="196" mass="23465">MVIQNHIIRREIKESNVIYKQLVNSSRDKSPTRNKVKKIYLTFSYYGHESIILENKIQILCKNLLPNITINIAYKKYMTLRNIFLPIQKGIGETRKNKKLVYIIDCKNCDKKYIGETNRNIQTRMKEHRYDIRKNKITSQIAQDCNTNKHMMDIDNVKTLTLESMWKRRIIKGSIYTHYTQDKAINEVKYKLKLIY</sequence>
<dbReference type="EMBL" id="CAJNOM010001277">
    <property type="protein sequence ID" value="CAF1601033.1"/>
    <property type="molecule type" value="Genomic_DNA"/>
</dbReference>
<organism evidence="2 5">
    <name type="scientific">Adineta steineri</name>
    <dbReference type="NCBI Taxonomy" id="433720"/>
    <lineage>
        <taxon>Eukaryota</taxon>
        <taxon>Metazoa</taxon>
        <taxon>Spiralia</taxon>
        <taxon>Gnathifera</taxon>
        <taxon>Rotifera</taxon>
        <taxon>Eurotatoria</taxon>
        <taxon>Bdelloidea</taxon>
        <taxon>Adinetida</taxon>
        <taxon>Adinetidae</taxon>
        <taxon>Adineta</taxon>
    </lineage>
</organism>
<dbReference type="InterPro" id="IPR035901">
    <property type="entry name" value="GIY-YIG_endonuc_sf"/>
</dbReference>
<dbReference type="EMBL" id="CAJNOI010000932">
    <property type="protein sequence ID" value="CAF1363743.1"/>
    <property type="molecule type" value="Genomic_DNA"/>
</dbReference>
<name>A0A815ICV7_9BILA</name>
<protein>
    <recommendedName>
        <fullName evidence="1">GIY-YIG domain-containing protein</fullName>
    </recommendedName>
</protein>
<keyword evidence="4" id="KW-1185">Reference proteome</keyword>
<dbReference type="Pfam" id="PF01541">
    <property type="entry name" value="GIY-YIG"/>
    <property type="match status" value="1"/>
</dbReference>
<evidence type="ECO:0000259" key="1">
    <source>
        <dbReference type="PROSITE" id="PS50164"/>
    </source>
</evidence>
<accession>A0A815ICV7</accession>
<dbReference type="Proteomes" id="UP000663877">
    <property type="component" value="Unassembled WGS sequence"/>
</dbReference>
<evidence type="ECO:0000313" key="4">
    <source>
        <dbReference type="Proteomes" id="UP000663832"/>
    </source>
</evidence>
<evidence type="ECO:0000313" key="2">
    <source>
        <dbReference type="EMBL" id="CAF1363743.1"/>
    </source>
</evidence>
<dbReference type="Gene3D" id="3.40.1440.10">
    <property type="entry name" value="GIY-YIG endonuclease"/>
    <property type="match status" value="1"/>
</dbReference>
<feature type="domain" description="GIY-YIG" evidence="1">
    <location>
        <begin position="97"/>
        <end position="178"/>
    </location>
</feature>
<reference evidence="2" key="1">
    <citation type="submission" date="2021-02" db="EMBL/GenBank/DDBJ databases">
        <authorList>
            <person name="Nowell W R."/>
        </authorList>
    </citation>
    <scope>NUCLEOTIDE SEQUENCE</scope>
</reference>
<dbReference type="Proteomes" id="UP000663832">
    <property type="component" value="Unassembled WGS sequence"/>
</dbReference>
<dbReference type="InterPro" id="IPR000305">
    <property type="entry name" value="GIY-YIG_endonuc"/>
</dbReference>
<gene>
    <name evidence="2" type="ORF">BJG266_LOCUS35643</name>
    <name evidence="3" type="ORF">QVE165_LOCUS52660</name>
</gene>
<dbReference type="AlphaFoldDB" id="A0A815ICV7"/>
<proteinExistence type="predicted"/>
<evidence type="ECO:0000313" key="3">
    <source>
        <dbReference type="EMBL" id="CAF1601033.1"/>
    </source>
</evidence>
<dbReference type="PROSITE" id="PS50164">
    <property type="entry name" value="GIY_YIG"/>
    <property type="match status" value="1"/>
</dbReference>
<dbReference type="SUPFAM" id="SSF82771">
    <property type="entry name" value="GIY-YIG endonuclease"/>
    <property type="match status" value="1"/>
</dbReference>
<dbReference type="OrthoDB" id="10063418at2759"/>
<evidence type="ECO:0000313" key="5">
    <source>
        <dbReference type="Proteomes" id="UP000663877"/>
    </source>
</evidence>
<comment type="caution">
    <text evidence="2">The sequence shown here is derived from an EMBL/GenBank/DDBJ whole genome shotgun (WGS) entry which is preliminary data.</text>
</comment>